<feature type="compositionally biased region" description="Low complexity" evidence="1">
    <location>
        <begin position="299"/>
        <end position="352"/>
    </location>
</feature>
<evidence type="ECO:0000313" key="3">
    <source>
        <dbReference type="Proteomes" id="UP001501578"/>
    </source>
</evidence>
<proteinExistence type="predicted"/>
<evidence type="ECO:0000256" key="1">
    <source>
        <dbReference type="SAM" id="MobiDB-lite"/>
    </source>
</evidence>
<accession>A0ABN1NM48</accession>
<keyword evidence="3" id="KW-1185">Reference proteome</keyword>
<comment type="caution">
    <text evidence="2">The sequence shown here is derived from an EMBL/GenBank/DDBJ whole genome shotgun (WGS) entry which is preliminary data.</text>
</comment>
<feature type="compositionally biased region" description="Low complexity" evidence="1">
    <location>
        <begin position="276"/>
        <end position="288"/>
    </location>
</feature>
<feature type="compositionally biased region" description="Basic and acidic residues" evidence="1">
    <location>
        <begin position="38"/>
        <end position="62"/>
    </location>
</feature>
<feature type="region of interest" description="Disordered" evidence="1">
    <location>
        <begin position="450"/>
        <end position="473"/>
    </location>
</feature>
<feature type="region of interest" description="Disordered" evidence="1">
    <location>
        <begin position="534"/>
        <end position="583"/>
    </location>
</feature>
<feature type="compositionally biased region" description="Low complexity" evidence="1">
    <location>
        <begin position="139"/>
        <end position="153"/>
    </location>
</feature>
<name>A0ABN1NM48_9ACTN</name>
<dbReference type="RefSeq" id="WP_343947770.1">
    <property type="nucleotide sequence ID" value="NZ_BAAAHQ010000001.1"/>
</dbReference>
<evidence type="ECO:0000313" key="2">
    <source>
        <dbReference type="EMBL" id="GAA0912270.1"/>
    </source>
</evidence>
<sequence>MGAVIASLVAVVLLVLVVVALGKRSMSRRESFLPPERLKEMAEREEMTQTRSTDEFAAHEPRMSNFSPDFSPIDEVKQPRPVRTGQRGKRGVDEWGNPSSDVEDEEFWANIRSDADEGGFGADGTVAARKGAARPVEGAPQAQSQPQAQQARQPARRQAEAADPNAKTVQAPLPPRPVPAAKSGLADLVGESTQAMDAVELEPEPKRSSRRAKPAAASAPVPPRAPSASDLADQRTVTFSTMTGSSTAGAADQTQPTGQDTAQVRNSGRSGRRGSRSAARQSAAQPAPAVFPASPPLGSDPASAPLGGGPSAPLGNPVSAPFGGSPSAPLGGSPSAPLGGNAPAPFGGPSAPLGGGAGSTSLGTGAFPAVPNGSMHGAPTSDPFPATPNAADPLDPKWPAPASSGSWPATPQRDVLDESATAGSSWPAFEGAYGRDTDYPASYEVRSGWAVADDSDPLTTAPTPASGTPTVPARTVSYDDVLAAPVPPSAAPVAVPASAAPVTGPVAPLPSGPVPVPPAPGVYPAYETGDYAAPAGGAWPETPASNASWPAYGEMSGDDQQQTPRRGGRRRAPEQQDYPDYYR</sequence>
<dbReference type="EMBL" id="BAAAHQ010000001">
    <property type="protein sequence ID" value="GAA0912270.1"/>
    <property type="molecule type" value="Genomic_DNA"/>
</dbReference>
<organism evidence="2 3">
    <name type="scientific">Nonomuraea longicatena</name>
    <dbReference type="NCBI Taxonomy" id="83682"/>
    <lineage>
        <taxon>Bacteria</taxon>
        <taxon>Bacillati</taxon>
        <taxon>Actinomycetota</taxon>
        <taxon>Actinomycetes</taxon>
        <taxon>Streptosporangiales</taxon>
        <taxon>Streptosporangiaceae</taxon>
        <taxon>Nonomuraea</taxon>
    </lineage>
</organism>
<gene>
    <name evidence="2" type="ORF">GCM10009560_02640</name>
</gene>
<feature type="region of interest" description="Disordered" evidence="1">
    <location>
        <begin position="38"/>
        <end position="437"/>
    </location>
</feature>
<reference evidence="2 3" key="1">
    <citation type="journal article" date="2019" name="Int. J. Syst. Evol. Microbiol.">
        <title>The Global Catalogue of Microorganisms (GCM) 10K type strain sequencing project: providing services to taxonomists for standard genome sequencing and annotation.</title>
        <authorList>
            <consortium name="The Broad Institute Genomics Platform"/>
            <consortium name="The Broad Institute Genome Sequencing Center for Infectious Disease"/>
            <person name="Wu L."/>
            <person name="Ma J."/>
        </authorList>
    </citation>
    <scope>NUCLEOTIDE SEQUENCE [LARGE SCALE GENOMIC DNA]</scope>
    <source>
        <strain evidence="2 3">JCM 11136</strain>
    </source>
</reference>
<feature type="compositionally biased region" description="Low complexity" evidence="1">
    <location>
        <begin position="457"/>
        <end position="473"/>
    </location>
</feature>
<dbReference type="Proteomes" id="UP001501578">
    <property type="component" value="Unassembled WGS sequence"/>
</dbReference>
<feature type="compositionally biased region" description="Polar residues" evidence="1">
    <location>
        <begin position="235"/>
        <end position="266"/>
    </location>
</feature>
<protein>
    <submittedName>
        <fullName evidence="2">Uncharacterized protein</fullName>
    </submittedName>
</protein>